<feature type="compositionally biased region" description="Basic and acidic residues" evidence="7">
    <location>
        <begin position="30"/>
        <end position="55"/>
    </location>
</feature>
<organism evidence="9 10">
    <name type="scientific">Striga hermonthica</name>
    <name type="common">Purple witchweed</name>
    <name type="synonym">Buchnera hermonthica</name>
    <dbReference type="NCBI Taxonomy" id="68872"/>
    <lineage>
        <taxon>Eukaryota</taxon>
        <taxon>Viridiplantae</taxon>
        <taxon>Streptophyta</taxon>
        <taxon>Embryophyta</taxon>
        <taxon>Tracheophyta</taxon>
        <taxon>Spermatophyta</taxon>
        <taxon>Magnoliopsida</taxon>
        <taxon>eudicotyledons</taxon>
        <taxon>Gunneridae</taxon>
        <taxon>Pentapetalae</taxon>
        <taxon>asterids</taxon>
        <taxon>lamiids</taxon>
        <taxon>Lamiales</taxon>
        <taxon>Orobanchaceae</taxon>
        <taxon>Buchnereae</taxon>
        <taxon>Striga</taxon>
    </lineage>
</organism>
<dbReference type="SUPFAM" id="SSF54791">
    <property type="entry name" value="Eukaryotic type KH-domain (KH-domain type I)"/>
    <property type="match status" value="1"/>
</dbReference>
<dbReference type="GO" id="GO:0008270">
    <property type="term" value="F:zinc ion binding"/>
    <property type="evidence" value="ECO:0007669"/>
    <property type="project" value="UniProtKB-UniRule"/>
</dbReference>
<sequence length="577" mass="65102">MSGVEVDNFLDPEEDPEEELEEDSEEDPEKYENEGIDEQKLELKNPIDVIDESRNEIGVVNNERASEQHKHRETSRKRRKSRWENPQSDDSSKKRKTRWDEQGPQNGLLNPLVLSIDPNTIALRMKLMEINQKLQSSKFHDERPAGERSPSPQPVHNSLGIRINTREARMKMKLMDERKNILSKLAEILTIGYDPDKKFVKKLFIPQEEYPDYNFMGLILGPKGTTLKKMEKETRARIFIRGRGSGDPNSEDEKLHVLVEASEKKRLDSAVSMIEKLLIPMEDEENHHKQAQLSLLAKMRGNYKDNNNTCELCKEPGHKKYACPLQDSTFKATCCDLCGSFAHTTSNCDAPGLPQFCRDKSNKDVDLTNLYVSFLPALVDDKRLREIFLPFGSIVRARVIKHEANGLSKGFGFVKFEDASDAADAIKYMNGHKMDGRILAVRVAGLRAGPHPAIQTSCNYNSPVESYMLPQAPLCAAPFPGYSTDVAKTEVLNVPSYFVSSSTTEPKGTGNDSSDYDFCDRIPSLVPNTVTQFPGDPDYCTGSEFGQYFSSPVSNEAQYQTGTQRKSNFWGGSDFFL</sequence>
<dbReference type="PANTHER" id="PTHR11208:SF45">
    <property type="entry name" value="SPLICING FACTOR 1"/>
    <property type="match status" value="1"/>
</dbReference>
<keyword evidence="6" id="KW-0539">Nucleus</keyword>
<keyword evidence="10" id="KW-1185">Reference proteome</keyword>
<dbReference type="InterPro" id="IPR035979">
    <property type="entry name" value="RBD_domain_sf"/>
</dbReference>
<dbReference type="InterPro" id="IPR055256">
    <property type="entry name" value="KH_1_KHDC4/BBP-like"/>
</dbReference>
<dbReference type="InterPro" id="IPR012677">
    <property type="entry name" value="Nucleotide-bd_a/b_plait_sf"/>
</dbReference>
<dbReference type="Pfam" id="PF00076">
    <property type="entry name" value="RRM_1"/>
    <property type="match status" value="1"/>
</dbReference>
<feature type="region of interest" description="Disordered" evidence="7">
    <location>
        <begin position="1"/>
        <end position="111"/>
    </location>
</feature>
<dbReference type="GO" id="GO:0005681">
    <property type="term" value="C:spliceosomal complex"/>
    <property type="evidence" value="ECO:0007669"/>
    <property type="project" value="UniProtKB-KW"/>
</dbReference>
<dbReference type="InterPro" id="IPR045071">
    <property type="entry name" value="BBP-like"/>
</dbReference>
<dbReference type="AlphaFoldDB" id="A0A9N7NJN0"/>
<reference evidence="9" key="1">
    <citation type="submission" date="2019-12" db="EMBL/GenBank/DDBJ databases">
        <authorList>
            <person name="Scholes J."/>
        </authorList>
    </citation>
    <scope>NUCLEOTIDE SEQUENCE</scope>
</reference>
<feature type="domain" description="RRM" evidence="8">
    <location>
        <begin position="368"/>
        <end position="446"/>
    </location>
</feature>
<dbReference type="InterPro" id="IPR004087">
    <property type="entry name" value="KH_dom"/>
</dbReference>
<dbReference type="EMBL" id="CACSLK010030184">
    <property type="protein sequence ID" value="CAA0836598.1"/>
    <property type="molecule type" value="Genomic_DNA"/>
</dbReference>
<dbReference type="Pfam" id="PF22675">
    <property type="entry name" value="KH-I_KHDC4-BBP"/>
    <property type="match status" value="1"/>
</dbReference>
<dbReference type="Gene3D" id="3.30.70.330">
    <property type="match status" value="1"/>
</dbReference>
<feature type="compositionally biased region" description="Basic residues" evidence="7">
    <location>
        <begin position="71"/>
        <end position="81"/>
    </location>
</feature>
<dbReference type="SMART" id="SM00360">
    <property type="entry name" value="RRM"/>
    <property type="match status" value="1"/>
</dbReference>
<keyword evidence="6" id="KW-0507">mRNA processing</keyword>
<comment type="function">
    <text evidence="6">Necessary for the splicing of pre-mRNA. Has a role in the recognition of the branch site (5'-UACUAAC-3'), the pyrimidine tract and the 3'-splice site at the 3'-end of introns.</text>
</comment>
<dbReference type="GO" id="GO:0045131">
    <property type="term" value="F:pre-mRNA branch point binding"/>
    <property type="evidence" value="ECO:0007669"/>
    <property type="project" value="UniProtKB-UniRule"/>
</dbReference>
<dbReference type="InterPro" id="IPR032570">
    <property type="entry name" value="SF1-HH"/>
</dbReference>
<dbReference type="Gene3D" id="6.10.140.1790">
    <property type="match status" value="1"/>
</dbReference>
<dbReference type="PANTHER" id="PTHR11208">
    <property type="entry name" value="RNA-BINDING PROTEIN RELATED"/>
    <property type="match status" value="1"/>
</dbReference>
<dbReference type="GO" id="GO:0048024">
    <property type="term" value="P:regulation of mRNA splicing, via spliceosome"/>
    <property type="evidence" value="ECO:0007669"/>
    <property type="project" value="TreeGrafter"/>
</dbReference>
<evidence type="ECO:0000256" key="5">
    <source>
        <dbReference type="PROSITE-ProRule" id="PRU00176"/>
    </source>
</evidence>
<evidence type="ECO:0000256" key="6">
    <source>
        <dbReference type="RuleBase" id="RU367126"/>
    </source>
</evidence>
<comment type="caution">
    <text evidence="9">The sequence shown here is derived from an EMBL/GenBank/DDBJ whole genome shotgun (WGS) entry which is preliminary data.</text>
</comment>
<dbReference type="InterPro" id="IPR047086">
    <property type="entry name" value="SF1-HH_sf"/>
</dbReference>
<evidence type="ECO:0000256" key="4">
    <source>
        <dbReference type="ARBA" id="ARBA00022884"/>
    </source>
</evidence>
<evidence type="ECO:0000256" key="2">
    <source>
        <dbReference type="ARBA" id="ARBA00022771"/>
    </source>
</evidence>
<keyword evidence="3 6" id="KW-0862">Zinc</keyword>
<evidence type="ECO:0000313" key="10">
    <source>
        <dbReference type="Proteomes" id="UP001153555"/>
    </source>
</evidence>
<evidence type="ECO:0000256" key="1">
    <source>
        <dbReference type="ARBA" id="ARBA00022723"/>
    </source>
</evidence>
<keyword evidence="4 5" id="KW-0694">RNA-binding</keyword>
<dbReference type="PROSITE" id="PS50102">
    <property type="entry name" value="RRM"/>
    <property type="match status" value="1"/>
</dbReference>
<feature type="compositionally biased region" description="Acidic residues" evidence="7">
    <location>
        <begin position="8"/>
        <end position="29"/>
    </location>
</feature>
<dbReference type="OrthoDB" id="10021397at2759"/>
<gene>
    <name evidence="9" type="ORF">SHERM_03669</name>
</gene>
<keyword evidence="6" id="KW-0747">Spliceosome</keyword>
<dbReference type="InterPro" id="IPR036612">
    <property type="entry name" value="KH_dom_type_1_sf"/>
</dbReference>
<dbReference type="InterPro" id="IPR036875">
    <property type="entry name" value="Znf_CCHC_sf"/>
</dbReference>
<name>A0A9N7NJN0_STRHE</name>
<evidence type="ECO:0000313" key="9">
    <source>
        <dbReference type="EMBL" id="CAA0836598.1"/>
    </source>
</evidence>
<dbReference type="SUPFAM" id="SSF57756">
    <property type="entry name" value="Retrovirus zinc finger-like domains"/>
    <property type="match status" value="1"/>
</dbReference>
<comment type="similarity">
    <text evidence="6">Belongs to the BBP/SF1 family.</text>
</comment>
<comment type="subcellular location">
    <subcellularLocation>
        <location evidence="6">Nucleus</location>
    </subcellularLocation>
</comment>
<keyword evidence="1 6" id="KW-0479">Metal-binding</keyword>
<feature type="region of interest" description="Disordered" evidence="7">
    <location>
        <begin position="138"/>
        <end position="159"/>
    </location>
</feature>
<dbReference type="InterPro" id="IPR000504">
    <property type="entry name" value="RRM_dom"/>
</dbReference>
<dbReference type="SUPFAM" id="SSF54928">
    <property type="entry name" value="RNA-binding domain, RBD"/>
    <property type="match status" value="1"/>
</dbReference>
<dbReference type="PROSITE" id="PS50084">
    <property type="entry name" value="KH_TYPE_1"/>
    <property type="match status" value="1"/>
</dbReference>
<dbReference type="GO" id="GO:0003729">
    <property type="term" value="F:mRNA binding"/>
    <property type="evidence" value="ECO:0007669"/>
    <property type="project" value="TreeGrafter"/>
</dbReference>
<proteinExistence type="inferred from homology"/>
<keyword evidence="2 6" id="KW-0863">Zinc-finger</keyword>
<dbReference type="Pfam" id="PF16275">
    <property type="entry name" value="SF1-HH"/>
    <property type="match status" value="1"/>
</dbReference>
<accession>A0A9N7NJN0</accession>
<dbReference type="Gene3D" id="3.30.1370.10">
    <property type="entry name" value="K Homology domain, type 1"/>
    <property type="match status" value="1"/>
</dbReference>
<keyword evidence="6" id="KW-0508">mRNA splicing</keyword>
<dbReference type="GO" id="GO:0000398">
    <property type="term" value="P:mRNA splicing, via spliceosome"/>
    <property type="evidence" value="ECO:0007669"/>
    <property type="project" value="UniProtKB-UniRule"/>
</dbReference>
<dbReference type="SMART" id="SM00322">
    <property type="entry name" value="KH"/>
    <property type="match status" value="1"/>
</dbReference>
<evidence type="ECO:0000259" key="8">
    <source>
        <dbReference type="PROSITE" id="PS50102"/>
    </source>
</evidence>
<evidence type="ECO:0000256" key="3">
    <source>
        <dbReference type="ARBA" id="ARBA00022833"/>
    </source>
</evidence>
<dbReference type="Proteomes" id="UP001153555">
    <property type="component" value="Unassembled WGS sequence"/>
</dbReference>
<evidence type="ECO:0000256" key="7">
    <source>
        <dbReference type="SAM" id="MobiDB-lite"/>
    </source>
</evidence>
<protein>
    <recommendedName>
        <fullName evidence="6">Branchpoint-bridging protein</fullName>
    </recommendedName>
</protein>